<dbReference type="RefSeq" id="XP_042922639.1">
    <property type="nucleotide sequence ID" value="XM_043064072.1"/>
</dbReference>
<sequence length="56" mass="6004">MQRRSIALWRRSPQGPTIDGTYATCVAASPHAHCVGAAVYPATYAYVPAGTLRVRS</sequence>
<name>A0A2K3DJG6_CHLRE</name>
<accession>A0A2K3DJG6</accession>
<evidence type="ECO:0000313" key="2">
    <source>
        <dbReference type="Proteomes" id="UP000006906"/>
    </source>
</evidence>
<dbReference type="Gramene" id="PNW80668">
    <property type="protein sequence ID" value="PNW80668"/>
    <property type="gene ID" value="CHLRE_07g325742v5"/>
</dbReference>
<reference evidence="1 2" key="1">
    <citation type="journal article" date="2007" name="Science">
        <title>The Chlamydomonas genome reveals the evolution of key animal and plant functions.</title>
        <authorList>
            <person name="Merchant S.S."/>
            <person name="Prochnik S.E."/>
            <person name="Vallon O."/>
            <person name="Harris E.H."/>
            <person name="Karpowicz S.J."/>
            <person name="Witman G.B."/>
            <person name="Terry A."/>
            <person name="Salamov A."/>
            <person name="Fritz-Laylin L.K."/>
            <person name="Marechal-Drouard L."/>
            <person name="Marshall W.F."/>
            <person name="Qu L.H."/>
            <person name="Nelson D.R."/>
            <person name="Sanderfoot A.A."/>
            <person name="Spalding M.H."/>
            <person name="Kapitonov V.V."/>
            <person name="Ren Q."/>
            <person name="Ferris P."/>
            <person name="Lindquist E."/>
            <person name="Shapiro H."/>
            <person name="Lucas S.M."/>
            <person name="Grimwood J."/>
            <person name="Schmutz J."/>
            <person name="Cardol P."/>
            <person name="Cerutti H."/>
            <person name="Chanfreau G."/>
            <person name="Chen C.L."/>
            <person name="Cognat V."/>
            <person name="Croft M.T."/>
            <person name="Dent R."/>
            <person name="Dutcher S."/>
            <person name="Fernandez E."/>
            <person name="Fukuzawa H."/>
            <person name="Gonzalez-Ballester D."/>
            <person name="Gonzalez-Halphen D."/>
            <person name="Hallmann A."/>
            <person name="Hanikenne M."/>
            <person name="Hippler M."/>
            <person name="Inwood W."/>
            <person name="Jabbari K."/>
            <person name="Kalanon M."/>
            <person name="Kuras R."/>
            <person name="Lefebvre P.A."/>
            <person name="Lemaire S.D."/>
            <person name="Lobanov A.V."/>
            <person name="Lohr M."/>
            <person name="Manuell A."/>
            <person name="Meier I."/>
            <person name="Mets L."/>
            <person name="Mittag M."/>
            <person name="Mittelmeier T."/>
            <person name="Moroney J.V."/>
            <person name="Moseley J."/>
            <person name="Napoli C."/>
            <person name="Nedelcu A.M."/>
            <person name="Niyogi K."/>
            <person name="Novoselov S.V."/>
            <person name="Paulsen I.T."/>
            <person name="Pazour G."/>
            <person name="Purton S."/>
            <person name="Ral J.P."/>
            <person name="Riano-Pachon D.M."/>
            <person name="Riekhof W."/>
            <person name="Rymarquis L."/>
            <person name="Schroda M."/>
            <person name="Stern D."/>
            <person name="Umen J."/>
            <person name="Willows R."/>
            <person name="Wilson N."/>
            <person name="Zimmer S.L."/>
            <person name="Allmer J."/>
            <person name="Balk J."/>
            <person name="Bisova K."/>
            <person name="Chen C.J."/>
            <person name="Elias M."/>
            <person name="Gendler K."/>
            <person name="Hauser C."/>
            <person name="Lamb M.R."/>
            <person name="Ledford H."/>
            <person name="Long J.C."/>
            <person name="Minagawa J."/>
            <person name="Page M.D."/>
            <person name="Pan J."/>
            <person name="Pootakham W."/>
            <person name="Roje S."/>
            <person name="Rose A."/>
            <person name="Stahlberg E."/>
            <person name="Terauchi A.M."/>
            <person name="Yang P."/>
            <person name="Ball S."/>
            <person name="Bowler C."/>
            <person name="Dieckmann C.L."/>
            <person name="Gladyshev V.N."/>
            <person name="Green P."/>
            <person name="Jorgensen R."/>
            <person name="Mayfield S."/>
            <person name="Mueller-Roeber B."/>
            <person name="Rajamani S."/>
            <person name="Sayre R.T."/>
            <person name="Brokstein P."/>
            <person name="Dubchak I."/>
            <person name="Goodstein D."/>
            <person name="Hornick L."/>
            <person name="Huang Y.W."/>
            <person name="Jhaveri J."/>
            <person name="Luo Y."/>
            <person name="Martinez D."/>
            <person name="Ngau W.C."/>
            <person name="Otillar B."/>
            <person name="Poliakov A."/>
            <person name="Porter A."/>
            <person name="Szajkowski L."/>
            <person name="Werner G."/>
            <person name="Zhou K."/>
            <person name="Grigoriev I.V."/>
            <person name="Rokhsar D.S."/>
            <person name="Grossman A.R."/>
        </authorList>
    </citation>
    <scope>NUCLEOTIDE SEQUENCE [LARGE SCALE GENOMIC DNA]</scope>
    <source>
        <strain evidence="2">CC-503</strain>
    </source>
</reference>
<dbReference type="EMBL" id="CM008968">
    <property type="protein sequence ID" value="PNW80668.1"/>
    <property type="molecule type" value="Genomic_DNA"/>
</dbReference>
<dbReference type="InParanoid" id="A0A2K3DJG6"/>
<evidence type="ECO:0000313" key="1">
    <source>
        <dbReference type="EMBL" id="PNW80668.1"/>
    </source>
</evidence>
<keyword evidence="2" id="KW-1185">Reference proteome</keyword>
<proteinExistence type="predicted"/>
<protein>
    <submittedName>
        <fullName evidence="1">Uncharacterized protein</fullName>
    </submittedName>
</protein>
<dbReference type="KEGG" id="cre:CHLRE_07g325742v5"/>
<dbReference type="AlphaFoldDB" id="A0A2K3DJG6"/>
<dbReference type="Proteomes" id="UP000006906">
    <property type="component" value="Chromosome 7"/>
</dbReference>
<organism evidence="1 2">
    <name type="scientific">Chlamydomonas reinhardtii</name>
    <name type="common">Chlamydomonas smithii</name>
    <dbReference type="NCBI Taxonomy" id="3055"/>
    <lineage>
        <taxon>Eukaryota</taxon>
        <taxon>Viridiplantae</taxon>
        <taxon>Chlorophyta</taxon>
        <taxon>core chlorophytes</taxon>
        <taxon>Chlorophyceae</taxon>
        <taxon>CS clade</taxon>
        <taxon>Chlamydomonadales</taxon>
        <taxon>Chlamydomonadaceae</taxon>
        <taxon>Chlamydomonas</taxon>
    </lineage>
</organism>
<dbReference type="GeneID" id="66054011"/>
<gene>
    <name evidence="1" type="ORF">CHLRE_07g325742v5</name>
</gene>